<gene>
    <name evidence="1" type="ORF">ABE541_25850</name>
</gene>
<dbReference type="EMBL" id="JBDJNQ010000024">
    <property type="protein sequence ID" value="MEN5380712.1"/>
    <property type="molecule type" value="Genomic_DNA"/>
</dbReference>
<protein>
    <submittedName>
        <fullName evidence="1">Uncharacterized protein</fullName>
    </submittedName>
</protein>
<dbReference type="RefSeq" id="WP_346583646.1">
    <property type="nucleotide sequence ID" value="NZ_JBDJNQ010000024.1"/>
</dbReference>
<organism evidence="1 2">
    <name type="scientific">Sphingobacterium kitahiroshimense</name>
    <dbReference type="NCBI Taxonomy" id="470446"/>
    <lineage>
        <taxon>Bacteria</taxon>
        <taxon>Pseudomonadati</taxon>
        <taxon>Bacteroidota</taxon>
        <taxon>Sphingobacteriia</taxon>
        <taxon>Sphingobacteriales</taxon>
        <taxon>Sphingobacteriaceae</taxon>
        <taxon>Sphingobacterium</taxon>
    </lineage>
</organism>
<proteinExistence type="predicted"/>
<keyword evidence="2" id="KW-1185">Reference proteome</keyword>
<evidence type="ECO:0000313" key="1">
    <source>
        <dbReference type="EMBL" id="MEN5380712.1"/>
    </source>
</evidence>
<dbReference type="Proteomes" id="UP001409291">
    <property type="component" value="Unassembled WGS sequence"/>
</dbReference>
<name>A0ABV0C1T1_9SPHI</name>
<evidence type="ECO:0000313" key="2">
    <source>
        <dbReference type="Proteomes" id="UP001409291"/>
    </source>
</evidence>
<sequence length="167" mass="19381">MNKDNNRKINQVINLLEEMSWILDNSNIKFKEIPLILQDALNSEYSESSISNKYKSKNPNKDQLIGILPNFLQDTDLFKTNGDLVDFGKTVLNIEITRSDKRPRYELIGLLICEIRNLNDIELSKLVNALFEISSNEKNLINIKNKKKNDGNFSWNDAIFKLNNNEF</sequence>
<reference evidence="1 2" key="1">
    <citation type="submission" date="2024-04" db="EMBL/GenBank/DDBJ databases">
        <title>WGS of bacteria from Torrens River.</title>
        <authorList>
            <person name="Wyrsch E.R."/>
            <person name="Drigo B."/>
        </authorList>
    </citation>
    <scope>NUCLEOTIDE SEQUENCE [LARGE SCALE GENOMIC DNA]</scope>
    <source>
        <strain evidence="1 2">TWI391</strain>
    </source>
</reference>
<comment type="caution">
    <text evidence="1">The sequence shown here is derived from an EMBL/GenBank/DDBJ whole genome shotgun (WGS) entry which is preliminary data.</text>
</comment>
<accession>A0ABV0C1T1</accession>